<organism evidence="1 2">
    <name type="scientific">Photobacterium damselae subsp. damselae</name>
    <name type="common">Listonella damsela</name>
    <dbReference type="NCBI Taxonomy" id="85581"/>
    <lineage>
        <taxon>Bacteria</taxon>
        <taxon>Pseudomonadati</taxon>
        <taxon>Pseudomonadota</taxon>
        <taxon>Gammaproteobacteria</taxon>
        <taxon>Vibrionales</taxon>
        <taxon>Vibrionaceae</taxon>
        <taxon>Photobacterium</taxon>
    </lineage>
</organism>
<sequence length="281" mass="32726">MMQTSSGEWLSVKGVPRLVYQTQRRMNDLTASDMHHGNEERYIIEQYGFMQPFSQWVGYDIDKRSQTLTTDEFTLPASTHFKRMRSLANDVMFGVGFSMFGETKDVFSKMVDKFQRNEGGIFMHPALDDAMKKHNTTAKFHAALLKCLGDNLNKGVLPTDIVEITRQYLSNKSTGERLPKLDWDMSNLKPLFSGEVLTVHDIWSMNVYVDKLEYKGNQVRGNFRYEIQDHFGLDAPDVNHNAGDGLFKQYEYLNGFRSWYLLQHYVGYNYKPFITEIRFEL</sequence>
<name>A0AAD3WUJ4_PHODD</name>
<dbReference type="AlphaFoldDB" id="A0AAD3WUJ4"/>
<dbReference type="EMBL" id="VZUQ01000069">
    <property type="protein sequence ID" value="KAB1179793.1"/>
    <property type="molecule type" value="Genomic_DNA"/>
</dbReference>
<dbReference type="InterPro" id="IPR017483">
    <property type="entry name" value="CHP03034"/>
</dbReference>
<accession>A0AAD3WUJ4</accession>
<protein>
    <submittedName>
        <fullName evidence="1">DUF3289 family protein</fullName>
    </submittedName>
</protein>
<dbReference type="Pfam" id="PF11692">
    <property type="entry name" value="DUF3289"/>
    <property type="match status" value="1"/>
</dbReference>
<gene>
    <name evidence="1" type="ORF">F6450_12545</name>
</gene>
<dbReference type="Proteomes" id="UP000480943">
    <property type="component" value="Unassembled WGS sequence"/>
</dbReference>
<proteinExistence type="predicted"/>
<reference evidence="1 2" key="1">
    <citation type="submission" date="2019-09" db="EMBL/GenBank/DDBJ databases">
        <title>Photobacterium damselae subsp. damselae CDC-2227-81, a human clinical isolate.</title>
        <authorList>
            <person name="Osorio C.R."/>
        </authorList>
    </citation>
    <scope>NUCLEOTIDE SEQUENCE [LARGE SCALE GENOMIC DNA]</scope>
    <source>
        <strain evidence="1 2">CDC-2227-81</strain>
    </source>
</reference>
<evidence type="ECO:0000313" key="2">
    <source>
        <dbReference type="Proteomes" id="UP000480943"/>
    </source>
</evidence>
<comment type="caution">
    <text evidence="1">The sequence shown here is derived from an EMBL/GenBank/DDBJ whole genome shotgun (WGS) entry which is preliminary data.</text>
</comment>
<evidence type="ECO:0000313" key="1">
    <source>
        <dbReference type="EMBL" id="KAB1179793.1"/>
    </source>
</evidence>